<keyword evidence="9" id="KW-0325">Glycoprotein</keyword>
<comment type="similarity">
    <text evidence="10">Belongs to the glycosyltransferase 14 family.</text>
</comment>
<dbReference type="PANTHER" id="PTHR19297:SF185">
    <property type="entry name" value="BETA-1,3-GALACTOSYL-O-GLYCOSYL-GLYCOPROTEIN BETA-1,6-N-ACETYLGLUCOSAMINYLTRANSFERASE 3"/>
    <property type="match status" value="1"/>
</dbReference>
<evidence type="ECO:0000256" key="10">
    <source>
        <dbReference type="ARBA" id="ARBA00038150"/>
    </source>
</evidence>
<keyword evidence="3" id="KW-0328">Glycosyltransferase</keyword>
<evidence type="ECO:0000256" key="4">
    <source>
        <dbReference type="ARBA" id="ARBA00022679"/>
    </source>
</evidence>
<protein>
    <submittedName>
        <fullName evidence="12">Beta-1 3-galactosyl-O-glycosyl-glycoprotein beta-1 6-N-acetylglucosaminyltransferase</fullName>
    </submittedName>
</protein>
<dbReference type="InterPro" id="IPR003406">
    <property type="entry name" value="Glyco_trans_14"/>
</dbReference>
<evidence type="ECO:0000256" key="1">
    <source>
        <dbReference type="ARBA" id="ARBA00004606"/>
    </source>
</evidence>
<dbReference type="Pfam" id="PF02485">
    <property type="entry name" value="Branch"/>
    <property type="match status" value="1"/>
</dbReference>
<keyword evidence="4" id="KW-0808">Transferase</keyword>
<evidence type="ECO:0000256" key="2">
    <source>
        <dbReference type="ARBA" id="ARBA00004922"/>
    </source>
</evidence>
<evidence type="ECO:0000256" key="7">
    <source>
        <dbReference type="ARBA" id="ARBA00022989"/>
    </source>
</evidence>
<dbReference type="EMBL" id="LUCM01001405">
    <property type="protein sequence ID" value="KAA0198972.1"/>
    <property type="molecule type" value="Genomic_DNA"/>
</dbReference>
<reference evidence="12" key="1">
    <citation type="submission" date="2019-05" db="EMBL/GenBank/DDBJ databases">
        <title>Annotation for the trematode Fasciolopsis buski.</title>
        <authorList>
            <person name="Choi Y.-J."/>
        </authorList>
    </citation>
    <scope>NUCLEOTIDE SEQUENCE</scope>
    <source>
        <strain evidence="12">HT</strain>
        <tissue evidence="12">Whole worm</tissue>
    </source>
</reference>
<evidence type="ECO:0000256" key="11">
    <source>
        <dbReference type="SAM" id="Phobius"/>
    </source>
</evidence>
<name>A0A8E0S1V7_9TREM</name>
<dbReference type="GO" id="GO:0016020">
    <property type="term" value="C:membrane"/>
    <property type="evidence" value="ECO:0007669"/>
    <property type="project" value="UniProtKB-SubCell"/>
</dbReference>
<sequence length="402" mass="47146">MKGTHPKLRAILNFLKWSTKLLFSLIILAGLLFIYLRHGEKLISLEQITLIPQGGRYYTQCPFLEANSSMNYLHSVQPEEIDFPLAFSLVVYTDSERVLRLLRAIYRPHNYYCIHIDRKSPPAFVAEIERLKQCKEMNHNVYFVERSSRLNVHWGRLSVLDADLICARILLERAPTRWKYWINLTGQEFPLRTNWELVRALSLLNGTNLVDAIYRRRIMHRCPPKGEFPFNITYYKGSVHIAVRIEYVDYALNSPKAQLLYETLINHEARSKRLIMPEETYFATLNHNPTVFPIPGAFTGVHEENVAIPLARAKIWISSGKPCGSKRWQRWICMFGLADLPFLFSQPHFFANKFLPNVEPLAYDILEWWYFTKVHNESVHGRLANSFNSTYYRLSPYARHHI</sequence>
<evidence type="ECO:0000313" key="13">
    <source>
        <dbReference type="Proteomes" id="UP000728185"/>
    </source>
</evidence>
<keyword evidence="8 11" id="KW-0472">Membrane</keyword>
<keyword evidence="13" id="KW-1185">Reference proteome</keyword>
<dbReference type="Proteomes" id="UP000728185">
    <property type="component" value="Unassembled WGS sequence"/>
</dbReference>
<keyword evidence="5 11" id="KW-0812">Transmembrane</keyword>
<dbReference type="PANTHER" id="PTHR19297">
    <property type="entry name" value="GLYCOSYLTRANSFERASE 14 FAMILY MEMBER"/>
    <property type="match status" value="1"/>
</dbReference>
<evidence type="ECO:0000256" key="5">
    <source>
        <dbReference type="ARBA" id="ARBA00022692"/>
    </source>
</evidence>
<dbReference type="OrthoDB" id="2019572at2759"/>
<evidence type="ECO:0000256" key="6">
    <source>
        <dbReference type="ARBA" id="ARBA00022968"/>
    </source>
</evidence>
<feature type="transmembrane region" description="Helical" evidence="11">
    <location>
        <begin position="21"/>
        <end position="38"/>
    </location>
</feature>
<comment type="caution">
    <text evidence="12">The sequence shown here is derived from an EMBL/GenBank/DDBJ whole genome shotgun (WGS) entry which is preliminary data.</text>
</comment>
<gene>
    <name evidence="12" type="ORF">FBUS_03198</name>
</gene>
<comment type="subcellular location">
    <subcellularLocation>
        <location evidence="1">Membrane</location>
        <topology evidence="1">Single-pass type II membrane protein</topology>
    </subcellularLocation>
</comment>
<keyword evidence="7 11" id="KW-1133">Transmembrane helix</keyword>
<evidence type="ECO:0000313" key="12">
    <source>
        <dbReference type="EMBL" id="KAA0198972.1"/>
    </source>
</evidence>
<dbReference type="GO" id="GO:0008375">
    <property type="term" value="F:acetylglucosaminyltransferase activity"/>
    <property type="evidence" value="ECO:0007669"/>
    <property type="project" value="TreeGrafter"/>
</dbReference>
<proteinExistence type="inferred from homology"/>
<organism evidence="12 13">
    <name type="scientific">Fasciolopsis buskii</name>
    <dbReference type="NCBI Taxonomy" id="27845"/>
    <lineage>
        <taxon>Eukaryota</taxon>
        <taxon>Metazoa</taxon>
        <taxon>Spiralia</taxon>
        <taxon>Lophotrochozoa</taxon>
        <taxon>Platyhelminthes</taxon>
        <taxon>Trematoda</taxon>
        <taxon>Digenea</taxon>
        <taxon>Plagiorchiida</taxon>
        <taxon>Echinostomata</taxon>
        <taxon>Echinostomatoidea</taxon>
        <taxon>Fasciolidae</taxon>
        <taxon>Fasciolopsis</taxon>
    </lineage>
</organism>
<evidence type="ECO:0000256" key="3">
    <source>
        <dbReference type="ARBA" id="ARBA00022676"/>
    </source>
</evidence>
<accession>A0A8E0S1V7</accession>
<comment type="pathway">
    <text evidence="2">Protein modification; protein glycosylation.</text>
</comment>
<dbReference type="AlphaFoldDB" id="A0A8E0S1V7"/>
<evidence type="ECO:0000256" key="8">
    <source>
        <dbReference type="ARBA" id="ARBA00023136"/>
    </source>
</evidence>
<evidence type="ECO:0000256" key="9">
    <source>
        <dbReference type="ARBA" id="ARBA00023180"/>
    </source>
</evidence>
<keyword evidence="6" id="KW-0735">Signal-anchor</keyword>